<dbReference type="GO" id="GO:0004170">
    <property type="term" value="F:dUTP diphosphatase activity"/>
    <property type="evidence" value="ECO:0007669"/>
    <property type="project" value="UniProtKB-UniRule"/>
</dbReference>
<dbReference type="AlphaFoldDB" id="A0A4Q7PHI4"/>
<dbReference type="InterPro" id="IPR036157">
    <property type="entry name" value="dUTPase-like_sf"/>
</dbReference>
<dbReference type="EMBL" id="SGXE01000001">
    <property type="protein sequence ID" value="RZS99250.1"/>
    <property type="molecule type" value="Genomic_DNA"/>
</dbReference>
<evidence type="ECO:0000256" key="6">
    <source>
        <dbReference type="ARBA" id="ARBA00047686"/>
    </source>
</evidence>
<dbReference type="NCBIfam" id="NF001862">
    <property type="entry name" value="PRK00601.1"/>
    <property type="match status" value="1"/>
</dbReference>
<dbReference type="PANTHER" id="PTHR11241:SF0">
    <property type="entry name" value="DEOXYURIDINE 5'-TRIPHOSPHATE NUCLEOTIDOHYDROLASE"/>
    <property type="match status" value="1"/>
</dbReference>
<reference evidence="9 10" key="1">
    <citation type="submission" date="2019-02" db="EMBL/GenBank/DDBJ databases">
        <title>Genomic Encyclopedia of Type Strains, Phase IV (KMG-IV): sequencing the most valuable type-strain genomes for metagenomic binning, comparative biology and taxonomic classification.</title>
        <authorList>
            <person name="Goeker M."/>
        </authorList>
    </citation>
    <scope>NUCLEOTIDE SEQUENCE [LARGE SCALE GENOMIC DNA]</scope>
    <source>
        <strain evidence="9 10">DSM 17196</strain>
    </source>
</reference>
<keyword evidence="4 7" id="KW-0460">Magnesium</keyword>
<dbReference type="Gene3D" id="2.70.40.10">
    <property type="match status" value="1"/>
</dbReference>
<dbReference type="Proteomes" id="UP000292262">
    <property type="component" value="Unassembled WGS sequence"/>
</dbReference>
<name>A0A4Q7PHI4_9FLAO</name>
<feature type="binding site" evidence="7">
    <location>
        <position position="76"/>
    </location>
    <ligand>
        <name>substrate</name>
    </ligand>
</feature>
<comment type="similarity">
    <text evidence="1 7">Belongs to the dUTPase family.</text>
</comment>
<dbReference type="InterPro" id="IPR029054">
    <property type="entry name" value="dUTPase-like"/>
</dbReference>
<dbReference type="NCBIfam" id="TIGR00576">
    <property type="entry name" value="dut"/>
    <property type="match status" value="1"/>
</dbReference>
<dbReference type="EC" id="3.6.1.23" evidence="7"/>
<feature type="binding site" evidence="7">
    <location>
        <begin position="63"/>
        <end position="65"/>
    </location>
    <ligand>
        <name>substrate</name>
    </ligand>
</feature>
<evidence type="ECO:0000313" key="10">
    <source>
        <dbReference type="Proteomes" id="UP000292262"/>
    </source>
</evidence>
<dbReference type="CDD" id="cd07557">
    <property type="entry name" value="trimeric_dUTPase"/>
    <property type="match status" value="1"/>
</dbReference>
<dbReference type="InterPro" id="IPR033704">
    <property type="entry name" value="dUTPase_trimeric"/>
</dbReference>
<evidence type="ECO:0000256" key="2">
    <source>
        <dbReference type="ARBA" id="ARBA00022723"/>
    </source>
</evidence>
<evidence type="ECO:0000256" key="7">
    <source>
        <dbReference type="HAMAP-Rule" id="MF_00116"/>
    </source>
</evidence>
<dbReference type="GO" id="GO:0046081">
    <property type="term" value="P:dUTP catabolic process"/>
    <property type="evidence" value="ECO:0007669"/>
    <property type="project" value="InterPro"/>
</dbReference>
<comment type="function">
    <text evidence="7">This enzyme is involved in nucleotide metabolism: it produces dUMP, the immediate precursor of thymidine nucleotides and it decreases the intracellular concentration of dUTP so that uracil cannot be incorporated into DNA.</text>
</comment>
<dbReference type="RefSeq" id="WP_130285102.1">
    <property type="nucleotide sequence ID" value="NZ_SGXE01000001.1"/>
</dbReference>
<evidence type="ECO:0000256" key="3">
    <source>
        <dbReference type="ARBA" id="ARBA00022801"/>
    </source>
</evidence>
<comment type="catalytic activity">
    <reaction evidence="6 7">
        <text>dUTP + H2O = dUMP + diphosphate + H(+)</text>
        <dbReference type="Rhea" id="RHEA:10248"/>
        <dbReference type="ChEBI" id="CHEBI:15377"/>
        <dbReference type="ChEBI" id="CHEBI:15378"/>
        <dbReference type="ChEBI" id="CHEBI:33019"/>
        <dbReference type="ChEBI" id="CHEBI:61555"/>
        <dbReference type="ChEBI" id="CHEBI:246422"/>
        <dbReference type="EC" id="3.6.1.23"/>
    </reaction>
</comment>
<dbReference type="PANTHER" id="PTHR11241">
    <property type="entry name" value="DEOXYURIDINE 5'-TRIPHOSPHATE NUCLEOTIDOHYDROLASE"/>
    <property type="match status" value="1"/>
</dbReference>
<dbReference type="FunFam" id="2.70.40.10:FF:000002">
    <property type="entry name" value="dUTP diphosphatase"/>
    <property type="match status" value="1"/>
</dbReference>
<dbReference type="InterPro" id="IPR008181">
    <property type="entry name" value="dUTPase"/>
</dbReference>
<keyword evidence="2 7" id="KW-0479">Metal-binding</keyword>
<comment type="cofactor">
    <cofactor evidence="7">
        <name>Mg(2+)</name>
        <dbReference type="ChEBI" id="CHEBI:18420"/>
    </cofactor>
</comment>
<evidence type="ECO:0000259" key="8">
    <source>
        <dbReference type="Pfam" id="PF00692"/>
    </source>
</evidence>
<keyword evidence="10" id="KW-1185">Reference proteome</keyword>
<dbReference type="HAMAP" id="MF_00116">
    <property type="entry name" value="dUTPase_bact"/>
    <property type="match status" value="1"/>
</dbReference>
<feature type="binding site" evidence="7">
    <location>
        <begin position="80"/>
        <end position="82"/>
    </location>
    <ligand>
        <name>substrate</name>
    </ligand>
</feature>
<gene>
    <name evidence="7" type="primary">dut</name>
    <name evidence="9" type="ORF">EV197_0459</name>
</gene>
<comment type="caution">
    <text evidence="9">The sequence shown here is derived from an EMBL/GenBank/DDBJ whole genome shotgun (WGS) entry which is preliminary data.</text>
</comment>
<evidence type="ECO:0000256" key="5">
    <source>
        <dbReference type="ARBA" id="ARBA00023080"/>
    </source>
</evidence>
<dbReference type="SUPFAM" id="SSF51283">
    <property type="entry name" value="dUTPase-like"/>
    <property type="match status" value="1"/>
</dbReference>
<keyword evidence="3 7" id="KW-0378">Hydrolase</keyword>
<feature type="domain" description="dUTPase-like" evidence="8">
    <location>
        <begin position="12"/>
        <end position="142"/>
    </location>
</feature>
<proteinExistence type="inferred from homology"/>
<protein>
    <recommendedName>
        <fullName evidence="7">Deoxyuridine 5'-triphosphate nucleotidohydrolase</fullName>
        <shortName evidence="7">dUTPase</shortName>
        <ecNumber evidence="7">3.6.1.23</ecNumber>
    </recommendedName>
    <alternativeName>
        <fullName evidence="7">dUTP pyrophosphatase</fullName>
    </alternativeName>
</protein>
<evidence type="ECO:0000313" key="9">
    <source>
        <dbReference type="EMBL" id="RZS99250.1"/>
    </source>
</evidence>
<organism evidence="9 10">
    <name type="scientific">Aquimarina brevivitae</name>
    <dbReference type="NCBI Taxonomy" id="323412"/>
    <lineage>
        <taxon>Bacteria</taxon>
        <taxon>Pseudomonadati</taxon>
        <taxon>Bacteroidota</taxon>
        <taxon>Flavobacteriia</taxon>
        <taxon>Flavobacteriales</taxon>
        <taxon>Flavobacteriaceae</taxon>
        <taxon>Aquimarina</taxon>
    </lineage>
</organism>
<comment type="caution">
    <text evidence="7">Lacks conserved residue(s) required for the propagation of feature annotation.</text>
</comment>
<keyword evidence="5 7" id="KW-0546">Nucleotide metabolism</keyword>
<dbReference type="GO" id="GO:0006226">
    <property type="term" value="P:dUMP biosynthetic process"/>
    <property type="evidence" value="ECO:0007669"/>
    <property type="project" value="UniProtKB-UniRule"/>
</dbReference>
<evidence type="ECO:0000256" key="1">
    <source>
        <dbReference type="ARBA" id="ARBA00006581"/>
    </source>
</evidence>
<dbReference type="UniPathway" id="UPA00610">
    <property type="reaction ID" value="UER00666"/>
</dbReference>
<sequence>MHIKIVNTSAHSLPEYETIASAGMDLRANLETPITLKPLERTIVKTGLFIELPIGFEAQVRPRSGLAAKKGITVLNAPGTIDADYRGEVGVILVNLSNEDFVINNGERIAQLVIAKHERAVWEEVNTLSETERGAGGFGSTGVQ</sequence>
<accession>A0A4Q7PHI4</accession>
<dbReference type="GO" id="GO:0000287">
    <property type="term" value="F:magnesium ion binding"/>
    <property type="evidence" value="ECO:0007669"/>
    <property type="project" value="UniProtKB-UniRule"/>
</dbReference>
<dbReference type="OrthoDB" id="9809956at2"/>
<dbReference type="Pfam" id="PF00692">
    <property type="entry name" value="dUTPase"/>
    <property type="match status" value="1"/>
</dbReference>
<evidence type="ECO:0000256" key="4">
    <source>
        <dbReference type="ARBA" id="ARBA00022842"/>
    </source>
</evidence>
<comment type="pathway">
    <text evidence="7">Pyrimidine metabolism; dUMP biosynthesis; dUMP from dCTP (dUTP route): step 2/2.</text>
</comment>